<dbReference type="Proteomes" id="UP000515981">
    <property type="component" value="Chromosome"/>
</dbReference>
<dbReference type="EMBL" id="CP060633">
    <property type="protein sequence ID" value="QNM01967.1"/>
    <property type="molecule type" value="Genomic_DNA"/>
</dbReference>
<dbReference type="SUPFAM" id="SSF141371">
    <property type="entry name" value="PilZ domain-like"/>
    <property type="match status" value="1"/>
</dbReference>
<keyword evidence="2" id="KW-1185">Reference proteome</keyword>
<reference evidence="1 2" key="1">
    <citation type="submission" date="2020-08" db="EMBL/GenBank/DDBJ databases">
        <authorList>
            <person name="Liu C."/>
            <person name="Sun Q."/>
        </authorList>
    </citation>
    <scope>NUCLEOTIDE SEQUENCE [LARGE SCALE GENOMIC DNA]</scope>
    <source>
        <strain evidence="1 2">NSJ-8</strain>
    </source>
</reference>
<evidence type="ECO:0008006" key="3">
    <source>
        <dbReference type="Google" id="ProtNLM"/>
    </source>
</evidence>
<accession>A0A7G9FTT5</accession>
<sequence length="103" mass="11473">MEERRRIDRVGYQAKSVIVVCDSGESIFVETCNASPLGIAFTMPAGSPDLKGKDIIIVADTMIMYADVTRQEEQEDGGFKVAISAKKFTPEVLQYLFEHIVEK</sequence>
<evidence type="ECO:0000313" key="1">
    <source>
        <dbReference type="EMBL" id="QNM01967.1"/>
    </source>
</evidence>
<dbReference type="RefSeq" id="WP_118545684.1">
    <property type="nucleotide sequence ID" value="NZ_CP060633.1"/>
</dbReference>
<gene>
    <name evidence="1" type="ORF">H9Q77_12895</name>
</gene>
<proteinExistence type="predicted"/>
<dbReference type="KEGG" id="ssun:H9Q77_12895"/>
<protein>
    <recommendedName>
        <fullName evidence="3">PilZ domain-containing protein</fullName>
    </recommendedName>
</protein>
<name>A0A7G9FTT5_9FIRM</name>
<evidence type="ECO:0000313" key="2">
    <source>
        <dbReference type="Proteomes" id="UP000515981"/>
    </source>
</evidence>
<organism evidence="1 2">
    <name type="scientific">Simiaoa sunii</name>
    <dbReference type="NCBI Taxonomy" id="2763672"/>
    <lineage>
        <taxon>Bacteria</taxon>
        <taxon>Bacillati</taxon>
        <taxon>Bacillota</taxon>
        <taxon>Clostridia</taxon>
        <taxon>Lachnospirales</taxon>
        <taxon>Lachnospiraceae</taxon>
        <taxon>Simiaoa</taxon>
    </lineage>
</organism>
<dbReference type="AlphaFoldDB" id="A0A7G9FTT5"/>